<reference evidence="2" key="1">
    <citation type="submission" date="2023-03" db="EMBL/GenBank/DDBJ databases">
        <title>Massive genome expansion in bonnet fungi (Mycena s.s.) driven by repeated elements and novel gene families across ecological guilds.</title>
        <authorList>
            <consortium name="Lawrence Berkeley National Laboratory"/>
            <person name="Harder C.B."/>
            <person name="Miyauchi S."/>
            <person name="Viragh M."/>
            <person name="Kuo A."/>
            <person name="Thoen E."/>
            <person name="Andreopoulos B."/>
            <person name="Lu D."/>
            <person name="Skrede I."/>
            <person name="Drula E."/>
            <person name="Henrissat B."/>
            <person name="Morin E."/>
            <person name="Kohler A."/>
            <person name="Barry K."/>
            <person name="LaButti K."/>
            <person name="Morin E."/>
            <person name="Salamov A."/>
            <person name="Lipzen A."/>
            <person name="Mereny Z."/>
            <person name="Hegedus B."/>
            <person name="Baldrian P."/>
            <person name="Stursova M."/>
            <person name="Weitz H."/>
            <person name="Taylor A."/>
            <person name="Grigoriev I.V."/>
            <person name="Nagy L.G."/>
            <person name="Martin F."/>
            <person name="Kauserud H."/>
        </authorList>
    </citation>
    <scope>NUCLEOTIDE SEQUENCE</scope>
    <source>
        <strain evidence="2">CBHHK200</strain>
    </source>
</reference>
<evidence type="ECO:0000256" key="1">
    <source>
        <dbReference type="SAM" id="SignalP"/>
    </source>
</evidence>
<keyword evidence="3" id="KW-1185">Reference proteome</keyword>
<evidence type="ECO:0000313" key="3">
    <source>
        <dbReference type="Proteomes" id="UP001218188"/>
    </source>
</evidence>
<accession>A0AAD6SIM9</accession>
<feature type="signal peptide" evidence="1">
    <location>
        <begin position="1"/>
        <end position="19"/>
    </location>
</feature>
<name>A0AAD6SIM9_9AGAR</name>
<keyword evidence="1" id="KW-0732">Signal</keyword>
<dbReference type="AlphaFoldDB" id="A0AAD6SIM9"/>
<evidence type="ECO:0000313" key="2">
    <source>
        <dbReference type="EMBL" id="KAJ7028288.1"/>
    </source>
</evidence>
<comment type="caution">
    <text evidence="2">The sequence shown here is derived from an EMBL/GenBank/DDBJ whole genome shotgun (WGS) entry which is preliminary data.</text>
</comment>
<sequence length="199" mass="22120">MARLLSLVLTAIFSSIVAAGLERRAMIPTRCFDGDFLCPWLNGLDGIATRRYPYNKRELTHLPSCIPDSGPSVSRTTVGIPANYLRVPAPCRRARSLKRNTLTWEQRGWKDATWVLRRTSRAIAPLQKAEHVPGKQPSTPIVANRGQGAPIPRMVQCTSQMVQFCPLNTNVYGIQVPFKPVFAVETKTLLLYLGVEACT</sequence>
<dbReference type="EMBL" id="JARJCM010000113">
    <property type="protein sequence ID" value="KAJ7028288.1"/>
    <property type="molecule type" value="Genomic_DNA"/>
</dbReference>
<proteinExistence type="predicted"/>
<dbReference type="Proteomes" id="UP001218188">
    <property type="component" value="Unassembled WGS sequence"/>
</dbReference>
<feature type="chain" id="PRO_5041916983" evidence="1">
    <location>
        <begin position="20"/>
        <end position="199"/>
    </location>
</feature>
<organism evidence="2 3">
    <name type="scientific">Mycena alexandri</name>
    <dbReference type="NCBI Taxonomy" id="1745969"/>
    <lineage>
        <taxon>Eukaryota</taxon>
        <taxon>Fungi</taxon>
        <taxon>Dikarya</taxon>
        <taxon>Basidiomycota</taxon>
        <taxon>Agaricomycotina</taxon>
        <taxon>Agaricomycetes</taxon>
        <taxon>Agaricomycetidae</taxon>
        <taxon>Agaricales</taxon>
        <taxon>Marasmiineae</taxon>
        <taxon>Mycenaceae</taxon>
        <taxon>Mycena</taxon>
    </lineage>
</organism>
<gene>
    <name evidence="2" type="ORF">C8F04DRAFT_1188661</name>
</gene>
<protein>
    <submittedName>
        <fullName evidence="2">Uncharacterized protein</fullName>
    </submittedName>
</protein>